<dbReference type="Proteomes" id="UP000193244">
    <property type="component" value="Unassembled WGS sequence"/>
</dbReference>
<feature type="region of interest" description="Disordered" evidence="1">
    <location>
        <begin position="1"/>
        <end position="42"/>
    </location>
</feature>
<dbReference type="STRING" id="150121.SAMN06296010_1884"/>
<dbReference type="EMBL" id="FXAY01000002">
    <property type="protein sequence ID" value="SMG32092.1"/>
    <property type="molecule type" value="Genomic_DNA"/>
</dbReference>
<protein>
    <recommendedName>
        <fullName evidence="4">YdhG-like domain-containing protein</fullName>
    </recommendedName>
</protein>
<reference evidence="3" key="1">
    <citation type="submission" date="2017-04" db="EMBL/GenBank/DDBJ databases">
        <authorList>
            <person name="Varghese N."/>
            <person name="Submissions S."/>
        </authorList>
    </citation>
    <scope>NUCLEOTIDE SEQUENCE [LARGE SCALE GENOMIC DNA]</scope>
    <source>
        <strain evidence="3">VKM Ac-2510</strain>
    </source>
</reference>
<accession>A0A1X7JUN3</accession>
<dbReference type="OrthoDB" id="32458at2"/>
<proteinExistence type="predicted"/>
<dbReference type="AlphaFoldDB" id="A0A1X7JUN3"/>
<evidence type="ECO:0000313" key="3">
    <source>
        <dbReference type="Proteomes" id="UP000193244"/>
    </source>
</evidence>
<evidence type="ECO:0008006" key="4">
    <source>
        <dbReference type="Google" id="ProtNLM"/>
    </source>
</evidence>
<evidence type="ECO:0000313" key="2">
    <source>
        <dbReference type="EMBL" id="SMG32092.1"/>
    </source>
</evidence>
<dbReference type="RefSeq" id="WP_085485135.1">
    <property type="nucleotide sequence ID" value="NZ_FXAY01000002.1"/>
</dbReference>
<evidence type="ECO:0000256" key="1">
    <source>
        <dbReference type="SAM" id="MobiDB-lite"/>
    </source>
</evidence>
<sequence>MAATDTAGGLSKEERDAVKDRAKELRDEAKAGKNREAGEKAVAKAIAEMPESDAAIAGRIHELVAEHAPQLMPKTWYSQPAYANKEGKVILFVQSAAKFKTRYCTLGFSEDAALDDGEMWPTSFAVTEITPAVEKRIAELILRAAG</sequence>
<gene>
    <name evidence="2" type="ORF">SAMN06296010_1884</name>
</gene>
<organism evidence="2 3">
    <name type="scientific">Agreia pratensis</name>
    <dbReference type="NCBI Taxonomy" id="150121"/>
    <lineage>
        <taxon>Bacteria</taxon>
        <taxon>Bacillati</taxon>
        <taxon>Actinomycetota</taxon>
        <taxon>Actinomycetes</taxon>
        <taxon>Micrococcales</taxon>
        <taxon>Microbacteriaceae</taxon>
        <taxon>Agreia</taxon>
    </lineage>
</organism>
<dbReference type="SUPFAM" id="SSF159888">
    <property type="entry name" value="YdhG-like"/>
    <property type="match status" value="1"/>
</dbReference>
<feature type="compositionally biased region" description="Basic and acidic residues" evidence="1">
    <location>
        <begin position="11"/>
        <end position="42"/>
    </location>
</feature>
<keyword evidence="3" id="KW-1185">Reference proteome</keyword>
<name>A0A1X7JUN3_9MICO</name>